<name>A0AAE0L147_9CHLO</name>
<evidence type="ECO:0000313" key="3">
    <source>
        <dbReference type="Proteomes" id="UP001190700"/>
    </source>
</evidence>
<gene>
    <name evidence="2" type="ORF">CYMTET_23267</name>
</gene>
<dbReference type="AlphaFoldDB" id="A0AAE0L147"/>
<organism evidence="2 3">
    <name type="scientific">Cymbomonas tetramitiformis</name>
    <dbReference type="NCBI Taxonomy" id="36881"/>
    <lineage>
        <taxon>Eukaryota</taxon>
        <taxon>Viridiplantae</taxon>
        <taxon>Chlorophyta</taxon>
        <taxon>Pyramimonadophyceae</taxon>
        <taxon>Pyramimonadales</taxon>
        <taxon>Pyramimonadaceae</taxon>
        <taxon>Cymbomonas</taxon>
    </lineage>
</organism>
<protein>
    <recommendedName>
        <fullName evidence="4">C3H1-type domain-containing protein</fullName>
    </recommendedName>
</protein>
<accession>A0AAE0L147</accession>
<evidence type="ECO:0000256" key="1">
    <source>
        <dbReference type="SAM" id="MobiDB-lite"/>
    </source>
</evidence>
<feature type="region of interest" description="Disordered" evidence="1">
    <location>
        <begin position="98"/>
        <end position="117"/>
    </location>
</feature>
<evidence type="ECO:0008006" key="4">
    <source>
        <dbReference type="Google" id="ProtNLM"/>
    </source>
</evidence>
<comment type="caution">
    <text evidence="2">The sequence shown here is derived from an EMBL/GenBank/DDBJ whole genome shotgun (WGS) entry which is preliminary data.</text>
</comment>
<keyword evidence="3" id="KW-1185">Reference proteome</keyword>
<feature type="region of interest" description="Disordered" evidence="1">
    <location>
        <begin position="268"/>
        <end position="296"/>
    </location>
</feature>
<dbReference type="EMBL" id="LGRX02011957">
    <property type="protein sequence ID" value="KAK3268218.1"/>
    <property type="molecule type" value="Genomic_DNA"/>
</dbReference>
<proteinExistence type="predicted"/>
<evidence type="ECO:0000313" key="2">
    <source>
        <dbReference type="EMBL" id="KAK3268218.1"/>
    </source>
</evidence>
<dbReference type="Proteomes" id="UP001190700">
    <property type="component" value="Unassembled WGS sequence"/>
</dbReference>
<sequence length="339" mass="37587">MSNVVALCTEIKKVAEMASLGDGVKASLLQPKILALKNDLKSRGAQSFAVQLLDAVLRGASFEVAEEGETQADLELPERASAFLEDLGSVVKDLKKEFSEGPTETVPPGMGIPEGSKASSSELAAQFMLQFKTALEGSAGKENNKRLAQFEMKERAKSKVRKQMVEGPDGTIITQVVPRLSRSDWLDQAWEQYDGIGSDDDRSTYKEYVTWILSLDERYAWVDVYDFDTEVREHMKEGKLTSWKPSELLYRLDMKAFKEKDAPFAGGRGTEAWNRWPKHPKPEAGKGGKTGGKGGKGQRVKYCDFYNAEGKQCTRRVCNFAHACSKCDGKHPAHECTQS</sequence>
<reference evidence="2 3" key="1">
    <citation type="journal article" date="2015" name="Genome Biol. Evol.">
        <title>Comparative Genomics of a Bacterivorous Green Alga Reveals Evolutionary Causalities and Consequences of Phago-Mixotrophic Mode of Nutrition.</title>
        <authorList>
            <person name="Burns J.A."/>
            <person name="Paasch A."/>
            <person name="Narechania A."/>
            <person name="Kim E."/>
        </authorList>
    </citation>
    <scope>NUCLEOTIDE SEQUENCE [LARGE SCALE GENOMIC DNA]</scope>
    <source>
        <strain evidence="2 3">PLY_AMNH</strain>
    </source>
</reference>
<feature type="compositionally biased region" description="Gly residues" evidence="1">
    <location>
        <begin position="287"/>
        <end position="296"/>
    </location>
</feature>